<dbReference type="Proteomes" id="UP001652628">
    <property type="component" value="Chromosome 3"/>
</dbReference>
<sequence>MKSIIPIFAIVFCGLSVVESQNCQECLSDNEVYCLNQTSYRNCLKSSPFGNVINCPTGTVCTNSNDVCVESSEVTGTIIDVCGTSGGNGCATCTDTNYACVSKTQFARCSKEVLIDANIYSCNTDEICSSTALKKYGNICVPSCARDFLDLNATCSNSEYSTTTTAAPSTVSPSADDKISACTQAEKDLGVPSNTTYFLTIYKADITCHTYLYCQRNVDVKWETVYMSCSSSQPYYDSKKNVCVGTKPTGCP</sequence>
<evidence type="ECO:0008006" key="4">
    <source>
        <dbReference type="Google" id="ProtNLM"/>
    </source>
</evidence>
<gene>
    <name evidence="3" type="primary">LOC108018658</name>
</gene>
<evidence type="ECO:0000313" key="3">
    <source>
        <dbReference type="RefSeq" id="XP_016941719.4"/>
    </source>
</evidence>
<dbReference type="AlphaFoldDB" id="A0AB39ZRK3"/>
<evidence type="ECO:0000313" key="2">
    <source>
        <dbReference type="Proteomes" id="UP001652628"/>
    </source>
</evidence>
<dbReference type="RefSeq" id="XP_016941719.4">
    <property type="nucleotide sequence ID" value="XM_017086230.4"/>
</dbReference>
<feature type="chain" id="PRO_5046803987" description="Chitin-binding type-2 domain-containing protein" evidence="1">
    <location>
        <begin position="21"/>
        <end position="252"/>
    </location>
</feature>
<proteinExistence type="predicted"/>
<name>A0AB39ZRK3_DROSZ</name>
<protein>
    <recommendedName>
        <fullName evidence="4">Chitin-binding type-2 domain-containing protein</fullName>
    </recommendedName>
</protein>
<reference evidence="3" key="1">
    <citation type="submission" date="2025-08" db="UniProtKB">
        <authorList>
            <consortium name="RefSeq"/>
        </authorList>
    </citation>
    <scope>IDENTIFICATION</scope>
</reference>
<keyword evidence="2" id="KW-1185">Reference proteome</keyword>
<feature type="signal peptide" evidence="1">
    <location>
        <begin position="1"/>
        <end position="20"/>
    </location>
</feature>
<accession>A0AB39ZRK3</accession>
<evidence type="ECO:0000256" key="1">
    <source>
        <dbReference type="SAM" id="SignalP"/>
    </source>
</evidence>
<organism evidence="2 3">
    <name type="scientific">Drosophila suzukii</name>
    <name type="common">Spotted-wing drosophila fruit fly</name>
    <dbReference type="NCBI Taxonomy" id="28584"/>
    <lineage>
        <taxon>Eukaryota</taxon>
        <taxon>Metazoa</taxon>
        <taxon>Ecdysozoa</taxon>
        <taxon>Arthropoda</taxon>
        <taxon>Hexapoda</taxon>
        <taxon>Insecta</taxon>
        <taxon>Pterygota</taxon>
        <taxon>Neoptera</taxon>
        <taxon>Endopterygota</taxon>
        <taxon>Diptera</taxon>
        <taxon>Brachycera</taxon>
        <taxon>Muscomorpha</taxon>
        <taxon>Ephydroidea</taxon>
        <taxon>Drosophilidae</taxon>
        <taxon>Drosophila</taxon>
        <taxon>Sophophora</taxon>
    </lineage>
</organism>
<keyword evidence="1" id="KW-0732">Signal</keyword>
<dbReference type="GeneID" id="108018658"/>